<comment type="caution">
    <text evidence="3">The sequence shown here is derived from an EMBL/GenBank/DDBJ whole genome shotgun (WGS) entry which is preliminary data.</text>
</comment>
<feature type="signal peptide" evidence="2">
    <location>
        <begin position="1"/>
        <end position="27"/>
    </location>
</feature>
<dbReference type="PROSITE" id="PS51257">
    <property type="entry name" value="PROKAR_LIPOPROTEIN"/>
    <property type="match status" value="1"/>
</dbReference>
<gene>
    <name evidence="3" type="ORF">G5575_01730</name>
</gene>
<protein>
    <submittedName>
        <fullName evidence="3">Uncharacterized protein</fullName>
    </submittedName>
</protein>
<proteinExistence type="predicted"/>
<feature type="chain" id="PRO_5027033641" evidence="2">
    <location>
        <begin position="28"/>
        <end position="197"/>
    </location>
</feature>
<sequence>MLMKPRALAKTLLALTLAAGFACPAWAQATNVDFGDDTSEWSKDGECDDPRFTGAGMASELEDADILKDATDCRTAFEAGTITLVEAPVAETVAPATTAAPEIDFGDDTSNWANDGECDDPRFTGSKMAVELEDVDIRKDATDCRTAFEAGRSPSRMAPQQRPPIPPPSILAMTVPNGPRTKNATTRVLPGRPWPAR</sequence>
<dbReference type="RefSeq" id="WP_164532827.1">
    <property type="nucleotide sequence ID" value="NZ_JAALFG010000001.1"/>
</dbReference>
<dbReference type="Proteomes" id="UP000474802">
    <property type="component" value="Unassembled WGS sequence"/>
</dbReference>
<reference evidence="3 4" key="2">
    <citation type="submission" date="2020-03" db="EMBL/GenBank/DDBJ databases">
        <title>Devosia chinhatensis sp. nov., isolated from a hexachlorocyclohexane (HCH) dump site in India.</title>
        <authorList>
            <person name="Kumar M."/>
            <person name="Lal R."/>
        </authorList>
    </citation>
    <scope>NUCLEOTIDE SEQUENCE [LARGE SCALE GENOMIC DNA]</scope>
    <source>
        <strain evidence="3 4">H239</strain>
    </source>
</reference>
<reference evidence="3 4" key="1">
    <citation type="submission" date="2020-02" db="EMBL/GenBank/DDBJ databases">
        <authorList>
            <person name="Khan S.A."/>
            <person name="Jeon C.O."/>
            <person name="Chun B.H."/>
        </authorList>
    </citation>
    <scope>NUCLEOTIDE SEQUENCE [LARGE SCALE GENOMIC DNA]</scope>
    <source>
        <strain evidence="3 4">H239</strain>
    </source>
</reference>
<keyword evidence="2" id="KW-0732">Signal</keyword>
<name>A0A6M1SJ80_9HYPH</name>
<dbReference type="AlphaFoldDB" id="A0A6M1SJ80"/>
<organism evidence="3 4">
    <name type="scientific">Devosia aurantiaca</name>
    <dbReference type="NCBI Taxonomy" id="2714858"/>
    <lineage>
        <taxon>Bacteria</taxon>
        <taxon>Pseudomonadati</taxon>
        <taxon>Pseudomonadota</taxon>
        <taxon>Alphaproteobacteria</taxon>
        <taxon>Hyphomicrobiales</taxon>
        <taxon>Devosiaceae</taxon>
        <taxon>Devosia</taxon>
    </lineage>
</organism>
<evidence type="ECO:0000256" key="1">
    <source>
        <dbReference type="SAM" id="MobiDB-lite"/>
    </source>
</evidence>
<dbReference type="EMBL" id="JAALFG010000001">
    <property type="protein sequence ID" value="NGP16576.1"/>
    <property type="molecule type" value="Genomic_DNA"/>
</dbReference>
<accession>A0A6M1SJ80</accession>
<evidence type="ECO:0000313" key="3">
    <source>
        <dbReference type="EMBL" id="NGP16576.1"/>
    </source>
</evidence>
<evidence type="ECO:0000256" key="2">
    <source>
        <dbReference type="SAM" id="SignalP"/>
    </source>
</evidence>
<feature type="region of interest" description="Disordered" evidence="1">
    <location>
        <begin position="150"/>
        <end position="197"/>
    </location>
</feature>
<keyword evidence="4" id="KW-1185">Reference proteome</keyword>
<evidence type="ECO:0000313" key="4">
    <source>
        <dbReference type="Proteomes" id="UP000474802"/>
    </source>
</evidence>